<feature type="compositionally biased region" description="Polar residues" evidence="10">
    <location>
        <begin position="1822"/>
        <end position="1832"/>
    </location>
</feature>
<dbReference type="Pfam" id="PF00133">
    <property type="entry name" value="tRNA-synt_1"/>
    <property type="match status" value="1"/>
</dbReference>
<evidence type="ECO:0000313" key="15">
    <source>
        <dbReference type="EMBL" id="KAK4091835.1"/>
    </source>
</evidence>
<comment type="similarity">
    <text evidence="1">Belongs to the class-I aminoacyl-tRNA synthetase family.</text>
</comment>
<feature type="compositionally biased region" description="Basic and acidic residues" evidence="10">
    <location>
        <begin position="2035"/>
        <end position="2047"/>
    </location>
</feature>
<dbReference type="NCBIfam" id="TIGR00392">
    <property type="entry name" value="ileS"/>
    <property type="match status" value="1"/>
</dbReference>
<dbReference type="InterPro" id="IPR050081">
    <property type="entry name" value="Ile-tRNA_ligase"/>
</dbReference>
<dbReference type="PRINTS" id="PR00984">
    <property type="entry name" value="TRNASYNTHILE"/>
</dbReference>
<evidence type="ECO:0000256" key="6">
    <source>
        <dbReference type="ARBA" id="ARBA00022840"/>
    </source>
</evidence>
<evidence type="ECO:0000256" key="7">
    <source>
        <dbReference type="ARBA" id="ARBA00022917"/>
    </source>
</evidence>
<keyword evidence="6" id="KW-0067">ATP-binding</keyword>
<evidence type="ECO:0000256" key="2">
    <source>
        <dbReference type="ARBA" id="ARBA00013165"/>
    </source>
</evidence>
<dbReference type="PANTHER" id="PTHR42765">
    <property type="entry name" value="SOLEUCYL-TRNA SYNTHETASE"/>
    <property type="match status" value="1"/>
</dbReference>
<keyword evidence="7" id="KW-0648">Protein biosynthesis</keyword>
<comment type="caution">
    <text evidence="15">The sequence shown here is derived from an EMBL/GenBank/DDBJ whole genome shotgun (WGS) entry which is preliminary data.</text>
</comment>
<dbReference type="InterPro" id="IPR002300">
    <property type="entry name" value="aa-tRNA-synth_Ia"/>
</dbReference>
<keyword evidence="3" id="KW-0436">Ligase</keyword>
<keyword evidence="8" id="KW-0030">Aminoacyl-tRNA synthetase</keyword>
<dbReference type="InterPro" id="IPR009008">
    <property type="entry name" value="Val/Leu/Ile-tRNA-synth_edit"/>
</dbReference>
<feature type="compositionally biased region" description="Polar residues" evidence="10">
    <location>
        <begin position="1133"/>
        <end position="1145"/>
    </location>
</feature>
<dbReference type="InterPro" id="IPR056693">
    <property type="entry name" value="DUF7791"/>
</dbReference>
<feature type="region of interest" description="Disordered" evidence="10">
    <location>
        <begin position="1119"/>
        <end position="1299"/>
    </location>
</feature>
<evidence type="ECO:0000259" key="12">
    <source>
        <dbReference type="Pfam" id="PF08264"/>
    </source>
</evidence>
<dbReference type="InterPro" id="IPR027417">
    <property type="entry name" value="P-loop_NTPase"/>
</dbReference>
<feature type="compositionally biased region" description="Basic and acidic residues" evidence="10">
    <location>
        <begin position="1155"/>
        <end position="1169"/>
    </location>
</feature>
<feature type="domain" description="DUF7791" evidence="14">
    <location>
        <begin position="2919"/>
        <end position="3056"/>
    </location>
</feature>
<dbReference type="EC" id="6.1.1.5" evidence="2"/>
<feature type="compositionally biased region" description="Basic and acidic residues" evidence="10">
    <location>
        <begin position="1993"/>
        <end position="2003"/>
    </location>
</feature>
<accession>A0ABR0C6J0</accession>
<dbReference type="Gene3D" id="3.40.50.620">
    <property type="entry name" value="HUPs"/>
    <property type="match status" value="2"/>
</dbReference>
<gene>
    <name evidence="15" type="ORF">Purlil1_3674</name>
</gene>
<dbReference type="SUPFAM" id="SSF52540">
    <property type="entry name" value="P-loop containing nucleoside triphosphate hydrolases"/>
    <property type="match status" value="1"/>
</dbReference>
<dbReference type="Pfam" id="PF25053">
    <property type="entry name" value="DUF7791"/>
    <property type="match status" value="1"/>
</dbReference>
<feature type="region of interest" description="Disordered" evidence="10">
    <location>
        <begin position="1030"/>
        <end position="1060"/>
    </location>
</feature>
<dbReference type="InterPro" id="IPR001412">
    <property type="entry name" value="aa-tRNA-synth_I_CS"/>
</dbReference>
<feature type="domain" description="Nephrocystin 3-like N-terminal" evidence="13">
    <location>
        <begin position="2648"/>
        <end position="2811"/>
    </location>
</feature>
<feature type="domain" description="Aminoacyl-tRNA synthetase class Ia" evidence="11">
    <location>
        <begin position="34"/>
        <end position="660"/>
    </location>
</feature>
<organism evidence="15 16">
    <name type="scientific">Purpureocillium lilacinum</name>
    <name type="common">Paecilomyces lilacinus</name>
    <dbReference type="NCBI Taxonomy" id="33203"/>
    <lineage>
        <taxon>Eukaryota</taxon>
        <taxon>Fungi</taxon>
        <taxon>Dikarya</taxon>
        <taxon>Ascomycota</taxon>
        <taxon>Pezizomycotina</taxon>
        <taxon>Sordariomycetes</taxon>
        <taxon>Hypocreomycetidae</taxon>
        <taxon>Hypocreales</taxon>
        <taxon>Ophiocordycipitaceae</taxon>
        <taxon>Purpureocillium</taxon>
    </lineage>
</organism>
<dbReference type="InterPro" id="IPR056884">
    <property type="entry name" value="NPHP3-like_N"/>
</dbReference>
<feature type="compositionally biased region" description="Polar residues" evidence="10">
    <location>
        <begin position="1340"/>
        <end position="1359"/>
    </location>
</feature>
<reference evidence="15 16" key="1">
    <citation type="journal article" date="2024" name="Microbiol. Resour. Announc.">
        <title>Genome annotations for the ascomycete fungi Trichoderma harzianum, Trichoderma aggressivum, and Purpureocillium lilacinum.</title>
        <authorList>
            <person name="Beijen E.P.W."/>
            <person name="Ohm R.A."/>
        </authorList>
    </citation>
    <scope>NUCLEOTIDE SEQUENCE [LARGE SCALE GENOMIC DNA]</scope>
    <source>
        <strain evidence="15 16">CBS 150709</strain>
    </source>
</reference>
<evidence type="ECO:0000259" key="14">
    <source>
        <dbReference type="Pfam" id="PF25053"/>
    </source>
</evidence>
<evidence type="ECO:0000256" key="4">
    <source>
        <dbReference type="ARBA" id="ARBA00022737"/>
    </source>
</evidence>
<evidence type="ECO:0000256" key="5">
    <source>
        <dbReference type="ARBA" id="ARBA00022741"/>
    </source>
</evidence>
<feature type="region of interest" description="Disordered" evidence="10">
    <location>
        <begin position="1674"/>
        <end position="1696"/>
    </location>
</feature>
<evidence type="ECO:0000256" key="9">
    <source>
        <dbReference type="ARBA" id="ARBA00032665"/>
    </source>
</evidence>
<dbReference type="Gene3D" id="1.10.730.20">
    <property type="match status" value="1"/>
</dbReference>
<feature type="region of interest" description="Disordered" evidence="10">
    <location>
        <begin position="1717"/>
        <end position="2108"/>
    </location>
</feature>
<dbReference type="EMBL" id="JAWRVI010000010">
    <property type="protein sequence ID" value="KAK4091835.1"/>
    <property type="molecule type" value="Genomic_DNA"/>
</dbReference>
<dbReference type="InterPro" id="IPR033708">
    <property type="entry name" value="Anticodon_Ile_BEm"/>
</dbReference>
<dbReference type="Gene3D" id="3.40.50.300">
    <property type="entry name" value="P-loop containing nucleotide triphosphate hydrolases"/>
    <property type="match status" value="1"/>
</dbReference>
<evidence type="ECO:0000259" key="13">
    <source>
        <dbReference type="Pfam" id="PF24883"/>
    </source>
</evidence>
<feature type="compositionally biased region" description="Low complexity" evidence="10">
    <location>
        <begin position="1256"/>
        <end position="1265"/>
    </location>
</feature>
<dbReference type="InterPro" id="IPR002301">
    <property type="entry name" value="Ile-tRNA-ligase"/>
</dbReference>
<evidence type="ECO:0000256" key="8">
    <source>
        <dbReference type="ARBA" id="ARBA00023146"/>
    </source>
</evidence>
<feature type="domain" description="Methionyl/Valyl/Leucyl/Isoleucyl-tRNA synthetase anticodon-binding" evidence="12">
    <location>
        <begin position="701"/>
        <end position="857"/>
    </location>
</feature>
<evidence type="ECO:0000256" key="1">
    <source>
        <dbReference type="ARBA" id="ARBA00005594"/>
    </source>
</evidence>
<feature type="region of interest" description="Disordered" evidence="10">
    <location>
        <begin position="1"/>
        <end position="25"/>
    </location>
</feature>
<dbReference type="InterPro" id="IPR009080">
    <property type="entry name" value="tRNAsynth_Ia_anticodon-bd"/>
</dbReference>
<feature type="compositionally biased region" description="Basic and acidic residues" evidence="10">
    <location>
        <begin position="2072"/>
        <end position="2091"/>
    </location>
</feature>
<keyword evidence="16" id="KW-1185">Reference proteome</keyword>
<dbReference type="SUPFAM" id="SSF47323">
    <property type="entry name" value="Anticodon-binding domain of a subclass of class I aminoacyl-tRNA synthetases"/>
    <property type="match status" value="1"/>
</dbReference>
<keyword evidence="4" id="KW-0677">Repeat</keyword>
<dbReference type="Pfam" id="PF24883">
    <property type="entry name" value="NPHP3_N"/>
    <property type="match status" value="1"/>
</dbReference>
<dbReference type="PROSITE" id="PS00178">
    <property type="entry name" value="AA_TRNA_LIGASE_I"/>
    <property type="match status" value="1"/>
</dbReference>
<dbReference type="InterPro" id="IPR013155">
    <property type="entry name" value="M/V/L/I-tRNA-synth_anticd-bd"/>
</dbReference>
<dbReference type="CDD" id="cd07960">
    <property type="entry name" value="Anticodon_Ia_Ile_BEm"/>
    <property type="match status" value="1"/>
</dbReference>
<proteinExistence type="inferred from homology"/>
<dbReference type="Pfam" id="PF08264">
    <property type="entry name" value="Anticodon_1"/>
    <property type="match status" value="1"/>
</dbReference>
<evidence type="ECO:0000313" key="16">
    <source>
        <dbReference type="Proteomes" id="UP001287286"/>
    </source>
</evidence>
<feature type="compositionally biased region" description="Polar residues" evidence="10">
    <location>
        <begin position="2016"/>
        <end position="2029"/>
    </location>
</feature>
<feature type="compositionally biased region" description="Basic and acidic residues" evidence="10">
    <location>
        <begin position="1239"/>
        <end position="1255"/>
    </location>
</feature>
<feature type="compositionally biased region" description="Low complexity" evidence="10">
    <location>
        <begin position="1030"/>
        <end position="1040"/>
    </location>
</feature>
<dbReference type="SUPFAM" id="SSF52374">
    <property type="entry name" value="Nucleotidylyl transferase"/>
    <property type="match status" value="1"/>
</dbReference>
<feature type="region of interest" description="Disordered" evidence="10">
    <location>
        <begin position="3455"/>
        <end position="3474"/>
    </location>
</feature>
<dbReference type="Proteomes" id="UP001287286">
    <property type="component" value="Unassembled WGS sequence"/>
</dbReference>
<feature type="compositionally biased region" description="Low complexity" evidence="10">
    <location>
        <begin position="2048"/>
        <end position="2059"/>
    </location>
</feature>
<evidence type="ECO:0000256" key="3">
    <source>
        <dbReference type="ARBA" id="ARBA00022598"/>
    </source>
</evidence>
<dbReference type="Gene3D" id="3.90.740.10">
    <property type="entry name" value="Valyl/Leucyl/Isoleucyl-tRNA synthetase, editing domain"/>
    <property type="match status" value="1"/>
</dbReference>
<feature type="region of interest" description="Disordered" evidence="10">
    <location>
        <begin position="1322"/>
        <end position="1375"/>
    </location>
</feature>
<protein>
    <recommendedName>
        <fullName evidence="2">isoleucine--tRNA ligase</fullName>
        <ecNumber evidence="2">6.1.1.5</ecNumber>
    </recommendedName>
    <alternativeName>
        <fullName evidence="9">Isoleucyl-tRNA synthetase</fullName>
    </alternativeName>
</protein>
<name>A0ABR0C6J0_PURLI</name>
<dbReference type="Gene3D" id="1.10.10.830">
    <property type="entry name" value="Ile-tRNA synthetase CP2 domain-like"/>
    <property type="match status" value="1"/>
</dbReference>
<dbReference type="PANTHER" id="PTHR42765:SF1">
    <property type="entry name" value="ISOLEUCINE--TRNA LIGASE, MITOCHONDRIAL"/>
    <property type="match status" value="1"/>
</dbReference>
<evidence type="ECO:0000259" key="11">
    <source>
        <dbReference type="Pfam" id="PF00133"/>
    </source>
</evidence>
<evidence type="ECO:0000256" key="10">
    <source>
        <dbReference type="SAM" id="MobiDB-lite"/>
    </source>
</evidence>
<feature type="compositionally biased region" description="Basic and acidic residues" evidence="10">
    <location>
        <begin position="1898"/>
        <end position="1908"/>
    </location>
</feature>
<dbReference type="InterPro" id="IPR014729">
    <property type="entry name" value="Rossmann-like_a/b/a_fold"/>
</dbReference>
<dbReference type="SUPFAM" id="SSF50677">
    <property type="entry name" value="ValRS/IleRS/LeuRS editing domain"/>
    <property type="match status" value="1"/>
</dbReference>
<keyword evidence="5" id="KW-0547">Nucleotide-binding</keyword>
<sequence>MSKSWKATLKLPRSSFPARPNPKLQRQYLRESTDDLYRWQTENRPQDDLFTLHDGPPYANGPLHIGHSINKILKDMILRVQVQNGRRVVYRPSWDCHGLPIEMKALGTSSGKGMSPVKVRESARRLATKTVTEQMKGFQSFGVMAEWDNKWTTMDREFEIRQLRVFQKMVHHGLIYRKHKPVYWSISSRTALAEAELEYRDDHVSHAAYVRFPITTDCSAIPELADFQGRLYAVVWTTTPWTLPANRAIAVHEALPYSVLQAGNYALLVASSRVEAVREYLPEFKVVADSIPGSRLAGLHYRNKLRGNNAPDQPIVHADFVSEDSGTGLVHMAPGHGQDDYEVCSKIGIEAFAPINDEGFFTQDAFPDQPELLTSAPSILDGGGRAVLDLMAEDVLGTHDLVHKYPYDWRTKKPVVVRATAQWFADVGSIKDGSLKALKDVRFVPESGRVRLESFVKGRSEWCISRQRFWGVPIPALYNANGEAVMTEESIEHIISVMTQRSSDAWFSDSPDDPAWVAPSLQGPHRRGTDTMDVWFDSGSSWTEINRPVDVYLEGSDQHRGWFQSSLLTYIAAQKSDGKTDDQVVSPFKTLITHGFTLDSQGKKMSKSLGNTILPEEVIDGRLLPPVKGKGKGNDGPKFDALGPDALRLWAASSDFTTDILIGPSILQPVHNALIKYRTILKMILGSLHQSARQAPLTKLDQIALLQLSDVSKQSWEAVNNYEFHRATGLINRWVATDLSAFYLEALKDRLYCGDGGGALEPIFIGFLRMLAPITPILVEEAWAHRPSWMVEDSSLQNPARQLYHEPLVDPSRLTVQPDKLRADMPALAAVHDAVKAGLEQAREAKALGSSLQCSVVIVTEDAGLTATLQDYMDELDAMYVVSHVDLNTPLPEERPWCYSKPIELHGDQKGTVHVLPPKQAKCSRCWRYVAEEDDERGGESELEGPEIQSARCGAAPPKWGHQRPRFEEPNACSAVPVPVFQRTGAASLVKEPGASSGHIVGTCQLELFPPPKSHFTTPLTLDTAHRIASRSAPAASSPSTGKLYGRGPTARLRRTPSSQWGALAQHHLTATYHHPPPRARRSHVALPLKTLAELQTTLAAAACVRLAVMADHDAAQAPTNGHRLLTPESRSRASYETGESSATGSLRDATPSSSDRRLLEVPRTDDLPRSLSPDYDRLASTAPIPRGASLRRKIRPRSGGGFLLQDKVAAHRDLSHRHSVRESNHHKARASPAPRTPESSRARADRGNKPRESSDAGSGRSARSPNGSRGKSPAASPGEELDDPYSQSPLPKQNAAGLDVDSAQIVHMALNLSESRRLAARRNVSRGTPPRLAPVPDGSSGSALRQHLQQQRRTSRNLSPRPGQALSPRVSSGAALGTPLQASFDAGHDAQYRYHFSPSTLARAQKAKEHLELMAQYRRLLETLPPLKPGFERQMTAISPPATAVASRGIKFGSRDPPPPALGRQYNPLQYIRNRKIRARERKVIDGERQGFGDVEGVRLWVDKVYSRSSSVDSTAEGDVFSMPLYPGADEAESQASPDANSKAVTRVRRPRVDWFIEPCDMIADAYWLERNDHKHLIEDRQWRKIFPPPAELSRPATREAEDKSFLAALDADTAQDPRGAKITKVDTGMSQGSTKDRAKQKFQNMRAFPHRHTGSIPVHHHDFLRLTRDSASDLSESENEGHDDIRRKAKVGRRGTISSDANDLLEKQMLEMVAKEARERDQAESAIEPDNAISPMATIPEKSALSPPPSRFHSRQGSLADASDSDGRGALNISRLPSAPQHQQARHDDAPSRKALQKVSSMPTSPELRPSKDGGEPGLVSTQLSPSWSRAGSPPRNPLSKIRHIMRDKNGDLANSPLVSELGQDGDYRISTTELDVTPDKAAVPDRRRSSPTKKSTSERTSEPWRTHRSSGSLRLRPEDQSRRGMFKGPRIDTVIRGGVSKLGDMLWKKEGSGESQPEMESTDESESERARGRQRSSLSLSGKENSATPDENRQLPKHFLDAMPEFNHAPGHSRSTGDVTPSGSANHSRKSSRFDLLKPPRIDPRSASSSISPPSIRRGRLGDSDVSESESRHGSVSDQVRDADKRLNDALAPPTYDEDGRRQSRHWSIADKECSTEQAQLSRREIARMKALILSSGIKALEISRRANEFHKPFGHQSLAAKGAPVGTTCAGFGWSDIAQLSDDKQLSTRKVTFCELYPLAAQCLGGAIQASGQRWQVSADRFAHRTSPDLQQRIGEMRSRLVDDLSEMARAAADQADETGRDLALGQPLKVKHVVDVIEKMMRRRRRRLRWLRRALWLTVEWLLVGFMWYVWFVVMILRIFLGVGKGRPHRAAATPTTRNDNTHARAKLDAGPREMEEKLTACNILRHIVINFVHEAAQVGKTIYDTGSLDPSLADTTEDLTKSLEGLKTAMDKAPVPLTKDDQELLEIAEGSLSTAADLRAELDKISGSLSKGKAAAAFRAWLKAATGGRRRIEKLDKIMRSRQAVLETRLLIRLCTKTDAILIQNRDDFNSLNAVLQGFVQARGRDQTSLDKLILEKSASLTAHVSNEAAQLQLATARNIASESSRMQEHINSQMESLMRAEAAMKDQERLSESLVYPSMNERKSSIQRPHEDSFEWIFHPEYLDARETEDWTFERESRRWDDFKTWLHTEDEQPYWIRGKAGSGKSTLMKFLITHPETKATLDASQPSSVVVSHFLWALGQALQKSIKGIFCSLLHQLLLGYQGLSNQILETFAYARLKRSTSDWSSEELETLLVYALSAQPRHVCIFLDGLDELDHREDGAALIGLVHRLCAIKNVRMCLSSRPEALLEKHLAACPGLRVQDLTGLDIENYIRNILKDLFVNNSELLSEFIGQVCRKAEGVFLWVVLALRSIRTGVFNEDDPVELQRRLELLPNELHQLYQHMWQRLNDSEPIYRKEAAQLFNIALAALDLSIWTFGGDLPPRQLTLAFFPSLAADILQEDCNLETLLENLDHACERTVSRLRSRCAGLLEVRHSEYSLDGEVCFIHRSAQEFLLGTAEGQQILEADDAPKETHIFNLARASLARIKTDMHDIPSDSDASLSSNHAKEAPEEMLVFNFDPEDHWLVLFHAREAFVEESRLSDEKVTQFLELSRALYESSRWDSAFVNGPSDWPAPDFLGLAASAGLSKYVSTELARLEAESSDTIWVSNRYKNYLLKATCSGFARGVPDGASNFMCSVLDLHKAWPLDVSPSYIIFNHHQSRMRCRMRSSIFTNFLESIFGPLEVGIYMEELFPILIDLLDAGCSLSDRSVIRICVEGFDEPAMAGDDEQWIIIHEWDDTSPFPITLFAEVSVSFQLNLWLLWAIQELPELPRLSEICTTMARATTSIFAKPLGIVFSDPQEHLQTQDLRVSIPSATTDSRLILDSLSYVQVPDEFCVEPRFIFPGLANRLKRIGETRPPSTFRDFEQSLVEAGYLISLEELRKTWPPRPYSPEPESADSNIAQGGRRQVQARRLPRRSQLLLATALFAAELEREVSREVYWNLLHALAAPTEHATSLTPRLAADLGLLAAMM</sequence>